<dbReference type="Proteomes" id="UP001174909">
    <property type="component" value="Unassembled WGS sequence"/>
</dbReference>
<keyword evidence="2" id="KW-0678">Repressor</keyword>
<accession>A0AA35WED4</accession>
<name>A0AA35WED4_GEOBA</name>
<protein>
    <recommendedName>
        <fullName evidence="2">Repressor of RNA polymerase III transcription MAF1</fullName>
    </recommendedName>
</protein>
<dbReference type="PIRSF" id="PIRSF037240">
    <property type="entry name" value="RNA_polIII_Trep_MAF1"/>
    <property type="match status" value="1"/>
</dbReference>
<keyword evidence="4" id="KW-1185">Reference proteome</keyword>
<dbReference type="GO" id="GO:0000994">
    <property type="term" value="F:RNA polymerase III core binding"/>
    <property type="evidence" value="ECO:0007669"/>
    <property type="project" value="TreeGrafter"/>
</dbReference>
<dbReference type="GO" id="GO:0016480">
    <property type="term" value="P:negative regulation of transcription by RNA polymerase III"/>
    <property type="evidence" value="ECO:0007669"/>
    <property type="project" value="UniProtKB-UniRule"/>
</dbReference>
<keyword evidence="2" id="KW-0805">Transcription regulation</keyword>
<comment type="caution">
    <text evidence="3">The sequence shown here is derived from an EMBL/GenBank/DDBJ whole genome shotgun (WGS) entry which is preliminary data.</text>
</comment>
<dbReference type="EMBL" id="CASHTH010001031">
    <property type="protein sequence ID" value="CAI8010347.1"/>
    <property type="molecule type" value="Genomic_DNA"/>
</dbReference>
<comment type="similarity">
    <text evidence="1 2">Belongs to the MAF1 family.</text>
</comment>
<comment type="subcellular location">
    <subcellularLocation>
        <location evidence="2">Nucleus</location>
    </subcellularLocation>
</comment>
<sequence>MKLFENAKLDRISTALCMNTADCKIRGRVESYSCKMTKAEKKIRKQISHQDSNPGVQALSPPQPYGSPLAYPLHGSPLAPVYVRMPSCTSTTSTTLSEPHMCDIISTATLLYLRQTLNLSFHPDYDFSNAKSEEFSREPDLKVVMEAVQSKLSGAARERFSHVEGQLWAVVDEVIQLGDCEIYSYNPDLDSDPYCEDGSLWSFNYFFFNKKENKMVFFTCCATSYLADTDSLSESDCEDLLEEDMQFDFAT</sequence>
<organism evidence="3 4">
    <name type="scientific">Geodia barretti</name>
    <name type="common">Barrett's horny sponge</name>
    <dbReference type="NCBI Taxonomy" id="519541"/>
    <lineage>
        <taxon>Eukaryota</taxon>
        <taxon>Metazoa</taxon>
        <taxon>Porifera</taxon>
        <taxon>Demospongiae</taxon>
        <taxon>Heteroscleromorpha</taxon>
        <taxon>Tetractinellida</taxon>
        <taxon>Astrophorina</taxon>
        <taxon>Geodiidae</taxon>
        <taxon>Geodia</taxon>
    </lineage>
</organism>
<dbReference type="Pfam" id="PF09174">
    <property type="entry name" value="Maf1"/>
    <property type="match status" value="1"/>
</dbReference>
<evidence type="ECO:0000256" key="2">
    <source>
        <dbReference type="PIRNR" id="PIRNR037240"/>
    </source>
</evidence>
<evidence type="ECO:0000313" key="3">
    <source>
        <dbReference type="EMBL" id="CAI8010347.1"/>
    </source>
</evidence>
<keyword evidence="2" id="KW-0539">Nucleus</keyword>
<gene>
    <name evidence="3" type="ORF">GBAR_LOCUS6825</name>
</gene>
<dbReference type="InterPro" id="IPR015257">
    <property type="entry name" value="Maf1"/>
</dbReference>
<reference evidence="3" key="1">
    <citation type="submission" date="2023-03" db="EMBL/GenBank/DDBJ databases">
        <authorList>
            <person name="Steffen K."/>
            <person name="Cardenas P."/>
        </authorList>
    </citation>
    <scope>NUCLEOTIDE SEQUENCE</scope>
</reference>
<dbReference type="AlphaFoldDB" id="A0AA35WED4"/>
<evidence type="ECO:0000256" key="1">
    <source>
        <dbReference type="ARBA" id="ARBA00006231"/>
    </source>
</evidence>
<dbReference type="FunFam" id="3.40.1000.50:FF:000003">
    <property type="entry name" value="Repressor of RNA polymerase III transcription MAF1"/>
    <property type="match status" value="1"/>
</dbReference>
<dbReference type="InterPro" id="IPR038564">
    <property type="entry name" value="Maf1_sf"/>
</dbReference>
<dbReference type="PANTHER" id="PTHR22504">
    <property type="entry name" value="REPRESSOR OF RNA POLYMERASE III TRANSCRIPTION MAF1"/>
    <property type="match status" value="1"/>
</dbReference>
<keyword evidence="2" id="KW-0804">Transcription</keyword>
<evidence type="ECO:0000313" key="4">
    <source>
        <dbReference type="Proteomes" id="UP001174909"/>
    </source>
</evidence>
<dbReference type="Gene3D" id="3.40.1000.50">
    <property type="entry name" value="Repressor of RNA polymerase III transcription Maf1"/>
    <property type="match status" value="2"/>
</dbReference>
<dbReference type="GO" id="GO:0005634">
    <property type="term" value="C:nucleus"/>
    <property type="evidence" value="ECO:0007669"/>
    <property type="project" value="UniProtKB-SubCell"/>
</dbReference>
<comment type="function">
    <text evidence="2">Element of the TORC1 signaling pathway that acts as a mediator of diverse signals and that represses RNA polymerase III transcription. Inhibits the de novo assembly of TFIIIB onto DNA.</text>
</comment>
<dbReference type="PANTHER" id="PTHR22504:SF0">
    <property type="entry name" value="REPRESSOR OF RNA POLYMERASE III TRANSCRIPTION MAF1 HOMOLOG"/>
    <property type="match status" value="1"/>
</dbReference>
<proteinExistence type="inferred from homology"/>